<dbReference type="OrthoDB" id="671595at2759"/>
<name>A0A8K0DGE2_IGNLU</name>
<accession>A0A8K0DGE2</accession>
<evidence type="ECO:0000313" key="6">
    <source>
        <dbReference type="EMBL" id="KAF2905708.1"/>
    </source>
</evidence>
<dbReference type="Proteomes" id="UP000801492">
    <property type="component" value="Unassembled WGS sequence"/>
</dbReference>
<dbReference type="PROSITE" id="PS00284">
    <property type="entry name" value="SERPIN"/>
    <property type="match status" value="1"/>
</dbReference>
<dbReference type="GO" id="GO:0005615">
    <property type="term" value="C:extracellular space"/>
    <property type="evidence" value="ECO:0007669"/>
    <property type="project" value="InterPro"/>
</dbReference>
<dbReference type="PANTHER" id="PTHR11461:SF211">
    <property type="entry name" value="GH10112P-RELATED"/>
    <property type="match status" value="1"/>
</dbReference>
<dbReference type="Pfam" id="PF00079">
    <property type="entry name" value="Serpin"/>
    <property type="match status" value="1"/>
</dbReference>
<gene>
    <name evidence="6" type="ORF">ILUMI_00467</name>
</gene>
<proteinExistence type="inferred from homology"/>
<evidence type="ECO:0000313" key="7">
    <source>
        <dbReference type="Proteomes" id="UP000801492"/>
    </source>
</evidence>
<dbReference type="InterPro" id="IPR036186">
    <property type="entry name" value="Serpin_sf"/>
</dbReference>
<keyword evidence="2" id="KW-0646">Protease inhibitor</keyword>
<protein>
    <recommendedName>
        <fullName evidence="5">Serpin domain-containing protein</fullName>
    </recommendedName>
</protein>
<dbReference type="GO" id="GO:0004867">
    <property type="term" value="F:serine-type endopeptidase inhibitor activity"/>
    <property type="evidence" value="ECO:0007669"/>
    <property type="project" value="UniProtKB-KW"/>
</dbReference>
<evidence type="ECO:0000256" key="2">
    <source>
        <dbReference type="ARBA" id="ARBA00022690"/>
    </source>
</evidence>
<dbReference type="InterPro" id="IPR023795">
    <property type="entry name" value="Serpin_CS"/>
</dbReference>
<dbReference type="EMBL" id="VTPC01000457">
    <property type="protein sequence ID" value="KAF2905708.1"/>
    <property type="molecule type" value="Genomic_DNA"/>
</dbReference>
<evidence type="ECO:0000259" key="5">
    <source>
        <dbReference type="SMART" id="SM00093"/>
    </source>
</evidence>
<dbReference type="InterPro" id="IPR042185">
    <property type="entry name" value="Serpin_sf_2"/>
</dbReference>
<keyword evidence="7" id="KW-1185">Reference proteome</keyword>
<sequence>MATITDVDEHIINSNLRFTTKFYNELSRNHGNVIFSPLGVYSVLSMIYQGSNEETEKQFARTLNVPNKKAAVNGYNLIMNFLNNLEEVTFYIANKIYIMKSYSLETTFEEVVTNIFSSEIESVNFDLLSTEIANKINKWIEMKTDANFKNIISPDSLKSDIQLVAVNAVCFKGKWLDGFVKHATRVDSFFVANEEKVDCYMMYVNRQFKYKVNEDLDAEILELPYMNENVSMVIILPRSKNGITDLEHKLMNIDLSILTQNVLRVRVKVHLPKFKIEGTVDMKPILKEMSLDMVFDPVKANLSGISTNSERLCVNEIIQKVIIEVNEEGSGVALSEDEVPVITYCGKRPLPEFTADHPFMVLLQVNYGQSANIIFCGKVLRPESTNGSI</sequence>
<reference evidence="6" key="1">
    <citation type="submission" date="2019-08" db="EMBL/GenBank/DDBJ databases">
        <title>The genome of the North American firefly Photinus pyralis.</title>
        <authorList>
            <consortium name="Photinus pyralis genome working group"/>
            <person name="Fallon T.R."/>
            <person name="Sander Lower S.E."/>
            <person name="Weng J.-K."/>
        </authorList>
    </citation>
    <scope>NUCLEOTIDE SEQUENCE</scope>
    <source>
        <strain evidence="6">TRF0915ILg1</strain>
        <tissue evidence="6">Whole body</tissue>
    </source>
</reference>
<dbReference type="InterPro" id="IPR000215">
    <property type="entry name" value="Serpin_fam"/>
</dbReference>
<dbReference type="Gene3D" id="3.30.497.10">
    <property type="entry name" value="Antithrombin, subunit I, domain 2"/>
    <property type="match status" value="1"/>
</dbReference>
<dbReference type="Gene3D" id="2.30.39.10">
    <property type="entry name" value="Alpha-1-antitrypsin, domain 1"/>
    <property type="match status" value="1"/>
</dbReference>
<dbReference type="CDD" id="cd19601">
    <property type="entry name" value="serpin42Da-like"/>
    <property type="match status" value="1"/>
</dbReference>
<dbReference type="PANTHER" id="PTHR11461">
    <property type="entry name" value="SERINE PROTEASE INHIBITOR, SERPIN"/>
    <property type="match status" value="1"/>
</dbReference>
<feature type="domain" description="Serpin" evidence="5">
    <location>
        <begin position="20"/>
        <end position="382"/>
    </location>
</feature>
<evidence type="ECO:0000256" key="1">
    <source>
        <dbReference type="ARBA" id="ARBA00009500"/>
    </source>
</evidence>
<evidence type="ECO:0000256" key="4">
    <source>
        <dbReference type="RuleBase" id="RU000411"/>
    </source>
</evidence>
<comment type="caution">
    <text evidence="6">The sequence shown here is derived from an EMBL/GenBank/DDBJ whole genome shotgun (WGS) entry which is preliminary data.</text>
</comment>
<dbReference type="SMART" id="SM00093">
    <property type="entry name" value="SERPIN"/>
    <property type="match status" value="1"/>
</dbReference>
<evidence type="ECO:0000256" key="3">
    <source>
        <dbReference type="ARBA" id="ARBA00022900"/>
    </source>
</evidence>
<dbReference type="AlphaFoldDB" id="A0A8K0DGE2"/>
<keyword evidence="3" id="KW-0722">Serine protease inhibitor</keyword>
<dbReference type="InterPro" id="IPR042178">
    <property type="entry name" value="Serpin_sf_1"/>
</dbReference>
<comment type="similarity">
    <text evidence="1 4">Belongs to the serpin family.</text>
</comment>
<dbReference type="SUPFAM" id="SSF56574">
    <property type="entry name" value="Serpins"/>
    <property type="match status" value="1"/>
</dbReference>
<dbReference type="InterPro" id="IPR023796">
    <property type="entry name" value="Serpin_dom"/>
</dbReference>
<organism evidence="6 7">
    <name type="scientific">Ignelater luminosus</name>
    <name type="common">Cucubano</name>
    <name type="synonym">Pyrophorus luminosus</name>
    <dbReference type="NCBI Taxonomy" id="2038154"/>
    <lineage>
        <taxon>Eukaryota</taxon>
        <taxon>Metazoa</taxon>
        <taxon>Ecdysozoa</taxon>
        <taxon>Arthropoda</taxon>
        <taxon>Hexapoda</taxon>
        <taxon>Insecta</taxon>
        <taxon>Pterygota</taxon>
        <taxon>Neoptera</taxon>
        <taxon>Endopterygota</taxon>
        <taxon>Coleoptera</taxon>
        <taxon>Polyphaga</taxon>
        <taxon>Elateriformia</taxon>
        <taxon>Elateroidea</taxon>
        <taxon>Elateridae</taxon>
        <taxon>Agrypninae</taxon>
        <taxon>Pyrophorini</taxon>
        <taxon>Ignelater</taxon>
    </lineage>
</organism>